<name>A0ABZ1ILI9_9PSEU</name>
<keyword evidence="1" id="KW-0808">Transferase</keyword>
<keyword evidence="2" id="KW-0418">Kinase</keyword>
<dbReference type="EMBL" id="CP142149">
    <property type="protein sequence ID" value="WSE34653.1"/>
    <property type="molecule type" value="Genomic_DNA"/>
</dbReference>
<evidence type="ECO:0000256" key="2">
    <source>
        <dbReference type="ARBA" id="ARBA00022777"/>
    </source>
</evidence>
<dbReference type="Gene3D" id="1.10.10.10">
    <property type="entry name" value="Winged helix-like DNA-binding domain superfamily/Winged helix DNA-binding domain"/>
    <property type="match status" value="1"/>
</dbReference>
<dbReference type="SMART" id="SM00065">
    <property type="entry name" value="GAF"/>
    <property type="match status" value="1"/>
</dbReference>
<dbReference type="Proteomes" id="UP001330812">
    <property type="component" value="Chromosome"/>
</dbReference>
<feature type="region of interest" description="Disordered" evidence="5">
    <location>
        <begin position="1"/>
        <end position="30"/>
    </location>
</feature>
<protein>
    <submittedName>
        <fullName evidence="7">GAF and ANTAR domain-containing protein</fullName>
    </submittedName>
</protein>
<accession>A0ABZ1ILI9</accession>
<keyword evidence="8" id="KW-1185">Reference proteome</keyword>
<keyword evidence="4" id="KW-0804">Transcription</keyword>
<dbReference type="Pfam" id="PF03861">
    <property type="entry name" value="ANTAR"/>
    <property type="match status" value="1"/>
</dbReference>
<dbReference type="RefSeq" id="WP_326837461.1">
    <property type="nucleotide sequence ID" value="NZ_CP142149.1"/>
</dbReference>
<dbReference type="InterPro" id="IPR003018">
    <property type="entry name" value="GAF"/>
</dbReference>
<gene>
    <name evidence="7" type="ORF">VSH64_21660</name>
</gene>
<dbReference type="SMART" id="SM01012">
    <property type="entry name" value="ANTAR"/>
    <property type="match status" value="1"/>
</dbReference>
<feature type="compositionally biased region" description="Basic and acidic residues" evidence="5">
    <location>
        <begin position="12"/>
        <end position="21"/>
    </location>
</feature>
<dbReference type="Pfam" id="PF13185">
    <property type="entry name" value="GAF_2"/>
    <property type="match status" value="1"/>
</dbReference>
<evidence type="ECO:0000256" key="4">
    <source>
        <dbReference type="ARBA" id="ARBA00023163"/>
    </source>
</evidence>
<evidence type="ECO:0000256" key="1">
    <source>
        <dbReference type="ARBA" id="ARBA00022679"/>
    </source>
</evidence>
<evidence type="ECO:0000256" key="3">
    <source>
        <dbReference type="ARBA" id="ARBA00023015"/>
    </source>
</evidence>
<dbReference type="PROSITE" id="PS50921">
    <property type="entry name" value="ANTAR"/>
    <property type="match status" value="1"/>
</dbReference>
<dbReference type="InterPro" id="IPR005561">
    <property type="entry name" value="ANTAR"/>
</dbReference>
<feature type="domain" description="ANTAR" evidence="6">
    <location>
        <begin position="163"/>
        <end position="224"/>
    </location>
</feature>
<reference evidence="7 8" key="1">
    <citation type="journal article" date="2015" name="Int. J. Syst. Evol. Microbiol.">
        <title>Amycolatopsis rhabdoformis sp. nov., an actinomycete isolated from a tropical forest soil.</title>
        <authorList>
            <person name="Souza W.R."/>
            <person name="Silva R.E."/>
            <person name="Goodfellow M."/>
            <person name="Busarakam K."/>
            <person name="Figueiro F.S."/>
            <person name="Ferreira D."/>
            <person name="Rodrigues-Filho E."/>
            <person name="Moraes L.A.B."/>
            <person name="Zucchi T.D."/>
        </authorList>
    </citation>
    <scope>NUCLEOTIDE SEQUENCE [LARGE SCALE GENOMIC DNA]</scope>
    <source>
        <strain evidence="7 8">NCIMB 14900</strain>
    </source>
</reference>
<dbReference type="SUPFAM" id="SSF52172">
    <property type="entry name" value="CheY-like"/>
    <property type="match status" value="1"/>
</dbReference>
<proteinExistence type="predicted"/>
<evidence type="ECO:0000256" key="5">
    <source>
        <dbReference type="SAM" id="MobiDB-lite"/>
    </source>
</evidence>
<dbReference type="InterPro" id="IPR029016">
    <property type="entry name" value="GAF-like_dom_sf"/>
</dbReference>
<keyword evidence="3" id="KW-0805">Transcription regulation</keyword>
<dbReference type="Gene3D" id="3.30.450.40">
    <property type="match status" value="1"/>
</dbReference>
<sequence>MHAVRGVPGRRRIGEGPEVRGDPATGPDGGAGFLLSTAGLSCACFEVRGFREVEERPSVIGAPSHALVAELDRLQSELGEGPCLSAIRDESTVRVPDFAKPDQPWPLFATAATERGVRSLLAMRLFVHHEILGALNLYARRPDSFTADSEILADLVAQHAAVALAGANRAHHLNVALASRDILGQAKGILMQRDNLTSLQAFATLVRASQDTNMKVLDVARWLVTQAEDRARS</sequence>
<evidence type="ECO:0000259" key="6">
    <source>
        <dbReference type="PROSITE" id="PS50921"/>
    </source>
</evidence>
<dbReference type="InterPro" id="IPR036388">
    <property type="entry name" value="WH-like_DNA-bd_sf"/>
</dbReference>
<evidence type="ECO:0000313" key="7">
    <source>
        <dbReference type="EMBL" id="WSE34653.1"/>
    </source>
</evidence>
<dbReference type="SUPFAM" id="SSF55781">
    <property type="entry name" value="GAF domain-like"/>
    <property type="match status" value="1"/>
</dbReference>
<dbReference type="InterPro" id="IPR011006">
    <property type="entry name" value="CheY-like_superfamily"/>
</dbReference>
<evidence type="ECO:0000313" key="8">
    <source>
        <dbReference type="Proteomes" id="UP001330812"/>
    </source>
</evidence>
<organism evidence="7 8">
    <name type="scientific">Amycolatopsis rhabdoformis</name>
    <dbReference type="NCBI Taxonomy" id="1448059"/>
    <lineage>
        <taxon>Bacteria</taxon>
        <taxon>Bacillati</taxon>
        <taxon>Actinomycetota</taxon>
        <taxon>Actinomycetes</taxon>
        <taxon>Pseudonocardiales</taxon>
        <taxon>Pseudonocardiaceae</taxon>
        <taxon>Amycolatopsis</taxon>
    </lineage>
</organism>